<evidence type="ECO:0000256" key="6">
    <source>
        <dbReference type="ARBA" id="ARBA00023125"/>
    </source>
</evidence>
<dbReference type="EMBL" id="DVFN01000133">
    <property type="protein sequence ID" value="HIQ70481.1"/>
    <property type="molecule type" value="Genomic_DNA"/>
</dbReference>
<dbReference type="SUPFAM" id="SSF52540">
    <property type="entry name" value="P-loop containing nucleoside triphosphate hydrolases"/>
    <property type="match status" value="1"/>
</dbReference>
<evidence type="ECO:0000256" key="9">
    <source>
        <dbReference type="ARBA" id="ARBA00034808"/>
    </source>
</evidence>
<keyword evidence="2 11" id="KW-0547">Nucleotide-binding</keyword>
<sequence length="617" mass="69770">MEFTEFLNTYHLPLSSQQAAAVQATEGPVLVLAVPGSGKTTVLVSRVGYLRLCRDVPAAQILTMTYTVAAARDMRARFAAFFGPEAAEGLAFRTINGVCSRIILYYQRVMGRRSFDLLDTPAQQAAILSELFRAQTGEYATESTVKSLQTAITYVKNQMLEPADLEPMQVEGVKFAPFFRAYTQTLRDRRLMDYDDQLVYAHQILRRCPQILDAFRRQYRYLLVDEAQDTSRIQHAILRLLAGDRANLFLVGDEDQSIYGFRAACPQTLTRFDAIYPGAQIFYLEDNYRSTREILSLADRFIRKNRTRRPKTLRPTRGSGPQPREIWVRDRLAQFHYLAKLAQSCEQETAILYRDNESAIPLIDQMDRLGIPYRCRQMDGSFFSSRVVRDITDFLRLSLDPADGDRFLNLYYKMNAGITRQAAQLAAAECRRTGQPVLDLLADLPALPGYARGRVRALATHFRNMRGDAADRAVYRIVHFMGYGDYLERSGLDANKAAILEILGAAQPTILRLLARLAELEALARAGGSDEAPVVLSTIHSSKGLEYDRVILMDVADGIFPRDTGRRAASLGADDPEEERRLFYVAMTRAREELYVVRFRDAKLPSSFARELFPPAP</sequence>
<proteinExistence type="inferred from homology"/>
<evidence type="ECO:0000256" key="3">
    <source>
        <dbReference type="ARBA" id="ARBA00022801"/>
    </source>
</evidence>
<dbReference type="InterPro" id="IPR000212">
    <property type="entry name" value="DNA_helicase_UvrD/REP"/>
</dbReference>
<dbReference type="GO" id="GO:0043138">
    <property type="term" value="F:3'-5' DNA helicase activity"/>
    <property type="evidence" value="ECO:0007669"/>
    <property type="project" value="UniProtKB-EC"/>
</dbReference>
<evidence type="ECO:0000256" key="8">
    <source>
        <dbReference type="ARBA" id="ARBA00034617"/>
    </source>
</evidence>
<feature type="domain" description="UvrD-like helicase C-terminal" evidence="13">
    <location>
        <begin position="292"/>
        <end position="544"/>
    </location>
</feature>
<reference evidence="14" key="2">
    <citation type="journal article" date="2021" name="PeerJ">
        <title>Extensive microbial diversity within the chicken gut microbiome revealed by metagenomics and culture.</title>
        <authorList>
            <person name="Gilroy R."/>
            <person name="Ravi A."/>
            <person name="Getino M."/>
            <person name="Pursley I."/>
            <person name="Horton D.L."/>
            <person name="Alikhan N.F."/>
            <person name="Baker D."/>
            <person name="Gharbi K."/>
            <person name="Hall N."/>
            <person name="Watson M."/>
            <person name="Adriaenssens E.M."/>
            <person name="Foster-Nyarko E."/>
            <person name="Jarju S."/>
            <person name="Secka A."/>
            <person name="Antonio M."/>
            <person name="Oren A."/>
            <person name="Chaudhuri R.R."/>
            <person name="La Ragione R."/>
            <person name="Hildebrand F."/>
            <person name="Pallen M.J."/>
        </authorList>
    </citation>
    <scope>NUCLEOTIDE SEQUENCE</scope>
    <source>
        <strain evidence="14">ChiSjej2B20-13462</strain>
    </source>
</reference>
<evidence type="ECO:0000256" key="11">
    <source>
        <dbReference type="PROSITE-ProRule" id="PRU00560"/>
    </source>
</evidence>
<evidence type="ECO:0000256" key="1">
    <source>
        <dbReference type="ARBA" id="ARBA00009922"/>
    </source>
</evidence>
<comment type="caution">
    <text evidence="14">The sequence shown here is derived from an EMBL/GenBank/DDBJ whole genome shotgun (WGS) entry which is preliminary data.</text>
</comment>
<reference evidence="14" key="1">
    <citation type="submission" date="2020-10" db="EMBL/GenBank/DDBJ databases">
        <authorList>
            <person name="Gilroy R."/>
        </authorList>
    </citation>
    <scope>NUCLEOTIDE SEQUENCE</scope>
    <source>
        <strain evidence="14">ChiSjej2B20-13462</strain>
    </source>
</reference>
<dbReference type="PROSITE" id="PS51198">
    <property type="entry name" value="UVRD_HELICASE_ATP_BIND"/>
    <property type="match status" value="1"/>
</dbReference>
<evidence type="ECO:0000256" key="2">
    <source>
        <dbReference type="ARBA" id="ARBA00022741"/>
    </source>
</evidence>
<keyword evidence="7" id="KW-0413">Isomerase</keyword>
<keyword evidence="4 11" id="KW-0347">Helicase</keyword>
<keyword evidence="6" id="KW-0238">DNA-binding</keyword>
<dbReference type="PANTHER" id="PTHR11070:SF2">
    <property type="entry name" value="ATP-DEPENDENT DNA HELICASE SRS2"/>
    <property type="match status" value="1"/>
</dbReference>
<evidence type="ECO:0000313" key="15">
    <source>
        <dbReference type="Proteomes" id="UP000886874"/>
    </source>
</evidence>
<evidence type="ECO:0000256" key="5">
    <source>
        <dbReference type="ARBA" id="ARBA00022840"/>
    </source>
</evidence>
<comment type="catalytic activity">
    <reaction evidence="8">
        <text>Couples ATP hydrolysis with the unwinding of duplex DNA by translocating in the 3'-5' direction.</text>
        <dbReference type="EC" id="5.6.2.4"/>
    </reaction>
</comment>
<dbReference type="Proteomes" id="UP000886874">
    <property type="component" value="Unassembled WGS sequence"/>
</dbReference>
<feature type="binding site" evidence="11">
    <location>
        <begin position="33"/>
        <end position="40"/>
    </location>
    <ligand>
        <name>ATP</name>
        <dbReference type="ChEBI" id="CHEBI:30616"/>
    </ligand>
</feature>
<dbReference type="CDD" id="cd18807">
    <property type="entry name" value="SF1_C_UvrD"/>
    <property type="match status" value="1"/>
</dbReference>
<dbReference type="GO" id="GO:0005524">
    <property type="term" value="F:ATP binding"/>
    <property type="evidence" value="ECO:0007669"/>
    <property type="project" value="UniProtKB-UniRule"/>
</dbReference>
<comment type="catalytic activity">
    <reaction evidence="10">
        <text>ATP + H2O = ADP + phosphate + H(+)</text>
        <dbReference type="Rhea" id="RHEA:13065"/>
        <dbReference type="ChEBI" id="CHEBI:15377"/>
        <dbReference type="ChEBI" id="CHEBI:15378"/>
        <dbReference type="ChEBI" id="CHEBI:30616"/>
        <dbReference type="ChEBI" id="CHEBI:43474"/>
        <dbReference type="ChEBI" id="CHEBI:456216"/>
        <dbReference type="EC" id="5.6.2.4"/>
    </reaction>
</comment>
<feature type="domain" description="UvrD-like helicase ATP-binding" evidence="12">
    <location>
        <begin position="12"/>
        <end position="291"/>
    </location>
</feature>
<dbReference type="PANTHER" id="PTHR11070">
    <property type="entry name" value="UVRD / RECB / PCRA DNA HELICASE FAMILY MEMBER"/>
    <property type="match status" value="1"/>
</dbReference>
<keyword evidence="3 11" id="KW-0378">Hydrolase</keyword>
<evidence type="ECO:0000259" key="12">
    <source>
        <dbReference type="PROSITE" id="PS51198"/>
    </source>
</evidence>
<evidence type="ECO:0000259" key="13">
    <source>
        <dbReference type="PROSITE" id="PS51217"/>
    </source>
</evidence>
<evidence type="ECO:0000256" key="7">
    <source>
        <dbReference type="ARBA" id="ARBA00023235"/>
    </source>
</evidence>
<dbReference type="InterPro" id="IPR014016">
    <property type="entry name" value="UvrD-like_ATP-bd"/>
</dbReference>
<dbReference type="GO" id="GO:0000725">
    <property type="term" value="P:recombinational repair"/>
    <property type="evidence" value="ECO:0007669"/>
    <property type="project" value="TreeGrafter"/>
</dbReference>
<dbReference type="Gene3D" id="3.40.50.300">
    <property type="entry name" value="P-loop containing nucleotide triphosphate hydrolases"/>
    <property type="match status" value="2"/>
</dbReference>
<dbReference type="InterPro" id="IPR027417">
    <property type="entry name" value="P-loop_NTPase"/>
</dbReference>
<dbReference type="PROSITE" id="PS51217">
    <property type="entry name" value="UVRD_HELICASE_CTER"/>
    <property type="match status" value="1"/>
</dbReference>
<gene>
    <name evidence="14" type="ORF">IAA67_09150</name>
</gene>
<name>A0A9D0Z771_9FIRM</name>
<dbReference type="GO" id="GO:0016787">
    <property type="term" value="F:hydrolase activity"/>
    <property type="evidence" value="ECO:0007669"/>
    <property type="project" value="UniProtKB-UniRule"/>
</dbReference>
<accession>A0A9D0Z771</accession>
<dbReference type="Gene3D" id="1.10.10.160">
    <property type="match status" value="1"/>
</dbReference>
<evidence type="ECO:0000256" key="4">
    <source>
        <dbReference type="ARBA" id="ARBA00022806"/>
    </source>
</evidence>
<comment type="similarity">
    <text evidence="1">Belongs to the helicase family. UvrD subfamily.</text>
</comment>
<dbReference type="InterPro" id="IPR014017">
    <property type="entry name" value="DNA_helicase_UvrD-like_C"/>
</dbReference>
<evidence type="ECO:0000256" key="10">
    <source>
        <dbReference type="ARBA" id="ARBA00048988"/>
    </source>
</evidence>
<dbReference type="EC" id="5.6.2.4" evidence="9"/>
<dbReference type="InterPro" id="IPR013986">
    <property type="entry name" value="DExx_box_DNA_helicase_dom_sf"/>
</dbReference>
<protein>
    <recommendedName>
        <fullName evidence="9">DNA 3'-5' helicase</fullName>
        <ecNumber evidence="9">5.6.2.4</ecNumber>
    </recommendedName>
</protein>
<evidence type="ECO:0000313" key="14">
    <source>
        <dbReference type="EMBL" id="HIQ70481.1"/>
    </source>
</evidence>
<dbReference type="Pfam" id="PF13361">
    <property type="entry name" value="UvrD_C"/>
    <property type="match status" value="2"/>
</dbReference>
<dbReference type="Pfam" id="PF00580">
    <property type="entry name" value="UvrD-helicase"/>
    <property type="match status" value="1"/>
</dbReference>
<dbReference type="CDD" id="cd17932">
    <property type="entry name" value="DEXQc_UvrD"/>
    <property type="match status" value="1"/>
</dbReference>
<dbReference type="AlphaFoldDB" id="A0A9D0Z771"/>
<dbReference type="GO" id="GO:0003677">
    <property type="term" value="F:DNA binding"/>
    <property type="evidence" value="ECO:0007669"/>
    <property type="project" value="UniProtKB-KW"/>
</dbReference>
<organism evidence="14 15">
    <name type="scientific">Candidatus Avoscillospira stercorigallinarum</name>
    <dbReference type="NCBI Taxonomy" id="2840708"/>
    <lineage>
        <taxon>Bacteria</taxon>
        <taxon>Bacillati</taxon>
        <taxon>Bacillota</taxon>
        <taxon>Clostridia</taxon>
        <taxon>Eubacteriales</taxon>
        <taxon>Oscillospiraceae</taxon>
        <taxon>Oscillospiraceae incertae sedis</taxon>
        <taxon>Candidatus Avoscillospira</taxon>
    </lineage>
</organism>
<dbReference type="Gene3D" id="1.10.486.10">
    <property type="entry name" value="PCRA, domain 4"/>
    <property type="match status" value="1"/>
</dbReference>
<keyword evidence="5 11" id="KW-0067">ATP-binding</keyword>